<dbReference type="EMBL" id="CABVQG010000021">
    <property type="protein sequence ID" value="VWD01645.1"/>
    <property type="molecule type" value="Genomic_DNA"/>
</dbReference>
<sequence length="226" mass="24574">MREDIARFLSTTTEATANSIATGTGLPQLDVKKELNRMLGEAVVEREKRTGGGNEYVYWLAGRAPAPAPVNSAAEAEAEVTYAVEQRPLDVAQVALEYPPALANFPCVARPVVPDGVVDAEIRMSDLLAVIKTLTAERDTAVAKAETWRANAATLEARIDELTLGPVGARAPLFVTVGRYCKPKRHTSLEKAQRRGSALVRTEKESEVLVLEPVGRIVRGTQWMPR</sequence>
<dbReference type="RefSeq" id="WP_174959625.1">
    <property type="nucleotide sequence ID" value="NZ_CABVQG010000021.1"/>
</dbReference>
<comment type="caution">
    <text evidence="1">The sequence shown here is derived from an EMBL/GenBank/DDBJ whole genome shotgun (WGS) entry which is preliminary data.</text>
</comment>
<keyword evidence="2" id="KW-1185">Reference proteome</keyword>
<dbReference type="Proteomes" id="UP000494120">
    <property type="component" value="Unassembled WGS sequence"/>
</dbReference>
<gene>
    <name evidence="1" type="ORF">BLA17378_05279</name>
</gene>
<accession>A0ABY6XXS9</accession>
<evidence type="ECO:0000313" key="2">
    <source>
        <dbReference type="Proteomes" id="UP000494120"/>
    </source>
</evidence>
<organism evidence="1 2">
    <name type="scientific">Burkholderia aenigmatica</name>
    <dbReference type="NCBI Taxonomy" id="2015348"/>
    <lineage>
        <taxon>Bacteria</taxon>
        <taxon>Pseudomonadati</taxon>
        <taxon>Pseudomonadota</taxon>
        <taxon>Betaproteobacteria</taxon>
        <taxon>Burkholderiales</taxon>
        <taxon>Burkholderiaceae</taxon>
        <taxon>Burkholderia</taxon>
        <taxon>Burkholderia cepacia complex</taxon>
    </lineage>
</organism>
<proteinExistence type="predicted"/>
<evidence type="ECO:0000313" key="1">
    <source>
        <dbReference type="EMBL" id="VWD01645.1"/>
    </source>
</evidence>
<reference evidence="1 2" key="1">
    <citation type="submission" date="2019-09" db="EMBL/GenBank/DDBJ databases">
        <authorList>
            <person name="Depoorter E."/>
        </authorList>
    </citation>
    <scope>NUCLEOTIDE SEQUENCE [LARGE SCALE GENOMIC DNA]</scope>
    <source>
        <strain evidence="1 2">R-17378</strain>
    </source>
</reference>
<protein>
    <submittedName>
        <fullName evidence="1">1-pyrroline-5-carboxylate dehydrogenase</fullName>
    </submittedName>
</protein>
<name>A0ABY6XXS9_9BURK</name>